<evidence type="ECO:0000256" key="1">
    <source>
        <dbReference type="SAM" id="MobiDB-lite"/>
    </source>
</evidence>
<evidence type="ECO:0000313" key="3">
    <source>
        <dbReference type="Proteomes" id="UP000070376"/>
    </source>
</evidence>
<gene>
    <name evidence="2" type="ORF">HMPREF3213_01556</name>
</gene>
<accession>A0A133KTI0</accession>
<feature type="compositionally biased region" description="Basic residues" evidence="1">
    <location>
        <begin position="50"/>
        <end position="64"/>
    </location>
</feature>
<proteinExistence type="predicted"/>
<name>A0A133KTI0_HEYCO</name>
<evidence type="ECO:0000313" key="2">
    <source>
        <dbReference type="EMBL" id="KWZ82796.1"/>
    </source>
</evidence>
<reference evidence="3" key="1">
    <citation type="submission" date="2016-01" db="EMBL/GenBank/DDBJ databases">
        <authorList>
            <person name="Mitreva M."/>
            <person name="Pepin K.H."/>
            <person name="Mihindukulasuriya K.A."/>
            <person name="Fulton R."/>
            <person name="Fronick C."/>
            <person name="O'Laughlin M."/>
            <person name="Miner T."/>
            <person name="Herter B."/>
            <person name="Rosa B.A."/>
            <person name="Cordes M."/>
            <person name="Tomlinson C."/>
            <person name="Wollam A."/>
            <person name="Palsikar V.B."/>
            <person name="Mardis E.R."/>
            <person name="Wilson R.K."/>
        </authorList>
    </citation>
    <scope>NUCLEOTIDE SEQUENCE [LARGE SCALE GENOMIC DNA]</scope>
    <source>
        <strain evidence="3">GED7749B</strain>
    </source>
</reference>
<protein>
    <submittedName>
        <fullName evidence="2">Uncharacterized protein</fullName>
    </submittedName>
</protein>
<organism evidence="2 3">
    <name type="scientific">Heyndrickxia coagulans</name>
    <name type="common">Weizmannia coagulans</name>
    <dbReference type="NCBI Taxonomy" id="1398"/>
    <lineage>
        <taxon>Bacteria</taxon>
        <taxon>Bacillati</taxon>
        <taxon>Bacillota</taxon>
        <taxon>Bacilli</taxon>
        <taxon>Bacillales</taxon>
        <taxon>Bacillaceae</taxon>
        <taxon>Heyndrickxia</taxon>
    </lineage>
</organism>
<dbReference type="PATRIC" id="fig|1398.22.peg.1565"/>
<comment type="caution">
    <text evidence="2">The sequence shown here is derived from an EMBL/GenBank/DDBJ whole genome shotgun (WGS) entry which is preliminary data.</text>
</comment>
<feature type="region of interest" description="Disordered" evidence="1">
    <location>
        <begin position="20"/>
        <end position="64"/>
    </location>
</feature>
<dbReference type="AlphaFoldDB" id="A0A133KTI0"/>
<dbReference type="EMBL" id="LRPN01000048">
    <property type="protein sequence ID" value="KWZ82796.1"/>
    <property type="molecule type" value="Genomic_DNA"/>
</dbReference>
<sequence>MNRPCNWKNVSRKLAGAKCSISKWGKRKSQASNPAKNPAGTTGIWEQFRHVKIRKNNKKSRPDS</sequence>
<dbReference type="Proteomes" id="UP000070376">
    <property type="component" value="Unassembled WGS sequence"/>
</dbReference>